<proteinExistence type="predicted"/>
<evidence type="ECO:0000256" key="1">
    <source>
        <dbReference type="SAM" id="Coils"/>
    </source>
</evidence>
<feature type="compositionally biased region" description="Acidic residues" evidence="2">
    <location>
        <begin position="316"/>
        <end position="332"/>
    </location>
</feature>
<name>A0AA91Q3Y4_CLALS</name>
<accession>A0AA91Q3Y4</accession>
<reference evidence="3 4" key="1">
    <citation type="submission" date="2017-04" db="EMBL/GenBank/DDBJ databases">
        <title>Draft genome of the yeast Clavispora lusitaniae type strain CBS 6936.</title>
        <authorList>
            <person name="Durrens P."/>
            <person name="Klopp C."/>
            <person name="Biteau N."/>
            <person name="Fitton-Ouhabi V."/>
            <person name="Dementhon K."/>
            <person name="Accoceberry I."/>
            <person name="Sherman D.J."/>
            <person name="Noel T."/>
        </authorList>
    </citation>
    <scope>NUCLEOTIDE SEQUENCE [LARGE SCALE GENOMIC DNA]</scope>
    <source>
        <strain evidence="3 4">CBS 6936</strain>
    </source>
</reference>
<feature type="compositionally biased region" description="Acidic residues" evidence="2">
    <location>
        <begin position="368"/>
        <end position="401"/>
    </location>
</feature>
<evidence type="ECO:0000313" key="3">
    <source>
        <dbReference type="EMBL" id="OVF10911.1"/>
    </source>
</evidence>
<feature type="compositionally biased region" description="Polar residues" evidence="2">
    <location>
        <begin position="338"/>
        <end position="360"/>
    </location>
</feature>
<comment type="caution">
    <text evidence="3">The sequence shown here is derived from an EMBL/GenBank/DDBJ whole genome shotgun (WGS) entry which is preliminary data.</text>
</comment>
<evidence type="ECO:0000313" key="4">
    <source>
        <dbReference type="Proteomes" id="UP000195602"/>
    </source>
</evidence>
<sequence>MDSSRIVSIPLVVISRNENKEVKQTEAQLRITPIGNTVRLIAACQEGVFEKELTETSIRNGKDKTDLQESEWLGLTSSLLGNAALSFVSHRAILWGKLISSEEYDPHTGSLLGDELAEEAPEFELSIRTEGVLPITYGSFSLKFVNVEEISPEDRAEYDMLTWVGFQARKTKQLSEKLQETQNKLQEYERTLSVKEHEIEEMTSDYKSIIRDLEDRFFQVLNSKKRRIFELEGNGNCKEALESLNLVYEERNALNLHHIKVEDILSGDSYKNYVAAYTQSAPKRRRVRKSPQAKSLPKSEPDSPIQNKDECKNASDEDDQINALSDDDDDDDQKNSEQDSSMQASSGISETEPNGESASSPHIKDVESSDEENPLLDDNDTDYGSESQKEEEGDDTDYGSD</sequence>
<gene>
    <name evidence="3" type="ORF">A9F13_01g03476</name>
</gene>
<dbReference type="SUPFAM" id="SSF58022">
    <property type="entry name" value="XRCC4, C-terminal oligomerization domain"/>
    <property type="match status" value="1"/>
</dbReference>
<organism evidence="3 4">
    <name type="scientific">Clavispora lusitaniae</name>
    <name type="common">Candida lusitaniae</name>
    <dbReference type="NCBI Taxonomy" id="36911"/>
    <lineage>
        <taxon>Eukaryota</taxon>
        <taxon>Fungi</taxon>
        <taxon>Dikarya</taxon>
        <taxon>Ascomycota</taxon>
        <taxon>Saccharomycotina</taxon>
        <taxon>Pichiomycetes</taxon>
        <taxon>Metschnikowiaceae</taxon>
        <taxon>Clavispora</taxon>
    </lineage>
</organism>
<feature type="compositionally biased region" description="Basic residues" evidence="2">
    <location>
        <begin position="282"/>
        <end position="291"/>
    </location>
</feature>
<protein>
    <submittedName>
        <fullName evidence="3">Uncharacterized protein</fullName>
    </submittedName>
</protein>
<dbReference type="Proteomes" id="UP000195602">
    <property type="component" value="Unassembled WGS sequence"/>
</dbReference>
<feature type="compositionally biased region" description="Basic and acidic residues" evidence="2">
    <location>
        <begin position="297"/>
        <end position="315"/>
    </location>
</feature>
<dbReference type="AlphaFoldDB" id="A0AA91Q3Y4"/>
<evidence type="ECO:0000256" key="2">
    <source>
        <dbReference type="SAM" id="MobiDB-lite"/>
    </source>
</evidence>
<feature type="coiled-coil region" evidence="1">
    <location>
        <begin position="171"/>
        <end position="205"/>
    </location>
</feature>
<dbReference type="EMBL" id="LYUB02000001">
    <property type="protein sequence ID" value="OVF10911.1"/>
    <property type="molecule type" value="Genomic_DNA"/>
</dbReference>
<dbReference type="KEGG" id="clus:A9F13_01g03476"/>
<keyword evidence="1" id="KW-0175">Coiled coil</keyword>
<feature type="region of interest" description="Disordered" evidence="2">
    <location>
        <begin position="280"/>
        <end position="401"/>
    </location>
</feature>